<accession>X1A9I6</accession>
<dbReference type="EMBL" id="BART01016225">
    <property type="protein sequence ID" value="GAG79040.1"/>
    <property type="molecule type" value="Genomic_DNA"/>
</dbReference>
<evidence type="ECO:0000313" key="1">
    <source>
        <dbReference type="EMBL" id="GAG79040.1"/>
    </source>
</evidence>
<organism evidence="1">
    <name type="scientific">marine sediment metagenome</name>
    <dbReference type="NCBI Taxonomy" id="412755"/>
    <lineage>
        <taxon>unclassified sequences</taxon>
        <taxon>metagenomes</taxon>
        <taxon>ecological metagenomes</taxon>
    </lineage>
</organism>
<reference evidence="1" key="1">
    <citation type="journal article" date="2014" name="Front. Microbiol.">
        <title>High frequency of phylogenetically diverse reductive dehalogenase-homologous genes in deep subseafloor sedimentary metagenomes.</title>
        <authorList>
            <person name="Kawai M."/>
            <person name="Futagami T."/>
            <person name="Toyoda A."/>
            <person name="Takaki Y."/>
            <person name="Nishi S."/>
            <person name="Hori S."/>
            <person name="Arai W."/>
            <person name="Tsubouchi T."/>
            <person name="Morono Y."/>
            <person name="Uchiyama I."/>
            <person name="Ito T."/>
            <person name="Fujiyama A."/>
            <person name="Inagaki F."/>
            <person name="Takami H."/>
        </authorList>
    </citation>
    <scope>NUCLEOTIDE SEQUENCE</scope>
    <source>
        <strain evidence="1">Expedition CK06-06</strain>
    </source>
</reference>
<name>X1A9I6_9ZZZZ</name>
<proteinExistence type="predicted"/>
<comment type="caution">
    <text evidence="1">The sequence shown here is derived from an EMBL/GenBank/DDBJ whole genome shotgun (WGS) entry which is preliminary data.</text>
</comment>
<dbReference type="AlphaFoldDB" id="X1A9I6"/>
<gene>
    <name evidence="1" type="ORF">S01H4_31265</name>
</gene>
<protein>
    <submittedName>
        <fullName evidence="1">Uncharacterized protein</fullName>
    </submittedName>
</protein>
<feature type="non-terminal residue" evidence="1">
    <location>
        <position position="1"/>
    </location>
</feature>
<sequence>SDTRLVKKEEINDEERFIFVNTGIDYRPCEQASIVCAVLDAYGLNCKDVLTDIFEGPLIDKLIGLADLSFEDDGERDDFILHLSCYAGIQDVYKHFISGAKQAAKCNDFKKFAQLGLGSDRTTGSWWYLGLIEKSLEPVRGPDWSTYYRMAPWIEELNQKIDAARKKAGRAGLNLEALLRVKDGEINPKDVYVLEKALASDRVW</sequence>